<protein>
    <submittedName>
        <fullName evidence="3">Alpha/beta hydrolase</fullName>
    </submittedName>
</protein>
<dbReference type="SUPFAM" id="SSF53474">
    <property type="entry name" value="alpha/beta-Hydrolases"/>
    <property type="match status" value="1"/>
</dbReference>
<dbReference type="Pfam" id="PF00756">
    <property type="entry name" value="Esterase"/>
    <property type="match status" value="1"/>
</dbReference>
<keyword evidence="4" id="KW-1185">Reference proteome</keyword>
<dbReference type="InterPro" id="IPR052558">
    <property type="entry name" value="Siderophore_Hydrolase_D"/>
</dbReference>
<proteinExistence type="inferred from homology"/>
<evidence type="ECO:0000313" key="3">
    <source>
        <dbReference type="EMBL" id="MXO73698.1"/>
    </source>
</evidence>
<dbReference type="InterPro" id="IPR029058">
    <property type="entry name" value="AB_hydrolase_fold"/>
</dbReference>
<accession>A0A6I4TBC7</accession>
<dbReference type="OrthoDB" id="5523653at2"/>
<dbReference type="EMBL" id="WTZA01000001">
    <property type="protein sequence ID" value="MXO73698.1"/>
    <property type="molecule type" value="Genomic_DNA"/>
</dbReference>
<sequence>MSIVLGRSYTLPAPSLGDQRTINVALPAGYDQHPERRYPVLYLIDGGVDQDFVHIVGTVKLGAIWGRNAEPIVVGIASKDRRRELVGRTADPKLVARYPTAGDSAKFREFVRDQVKPFVAAHFRTDGYSGVIGESLAGLFIAETWLREPSLFDTYAAISPSLWWDNGALSNAAATLVGPAQQGKRLYLASEDEGAQYQAPINRFVAALGKAAGWCYAKPANVTHATIYHTMAPVAIQFLFPPAQAPDPQFGFEVPCSRKS</sequence>
<dbReference type="PANTHER" id="PTHR40841">
    <property type="entry name" value="SIDEROPHORE TRIACETYLFUSARININE C ESTERASE"/>
    <property type="match status" value="1"/>
</dbReference>
<dbReference type="Proteomes" id="UP000439522">
    <property type="component" value="Unassembled WGS sequence"/>
</dbReference>
<dbReference type="InterPro" id="IPR000801">
    <property type="entry name" value="Esterase-like"/>
</dbReference>
<comment type="similarity">
    <text evidence="1">Belongs to the esterase D family.</text>
</comment>
<dbReference type="GO" id="GO:0016788">
    <property type="term" value="F:hydrolase activity, acting on ester bonds"/>
    <property type="evidence" value="ECO:0007669"/>
    <property type="project" value="TreeGrafter"/>
</dbReference>
<reference evidence="3 4" key="1">
    <citation type="submission" date="2019-12" db="EMBL/GenBank/DDBJ databases">
        <title>Genomic-based taxomic classification of the family Erythrobacteraceae.</title>
        <authorList>
            <person name="Xu L."/>
        </authorList>
    </citation>
    <scope>NUCLEOTIDE SEQUENCE [LARGE SCALE GENOMIC DNA]</scope>
    <source>
        <strain evidence="3 4">100921-2</strain>
    </source>
</reference>
<organism evidence="3 4">
    <name type="scientific">Tsuneonella aeria</name>
    <dbReference type="NCBI Taxonomy" id="1837929"/>
    <lineage>
        <taxon>Bacteria</taxon>
        <taxon>Pseudomonadati</taxon>
        <taxon>Pseudomonadota</taxon>
        <taxon>Alphaproteobacteria</taxon>
        <taxon>Sphingomonadales</taxon>
        <taxon>Erythrobacteraceae</taxon>
        <taxon>Tsuneonella</taxon>
    </lineage>
</organism>
<dbReference type="Gene3D" id="3.40.50.1820">
    <property type="entry name" value="alpha/beta hydrolase"/>
    <property type="match status" value="1"/>
</dbReference>
<dbReference type="AlphaFoldDB" id="A0A6I4TBC7"/>
<comment type="caution">
    <text evidence="3">The sequence shown here is derived from an EMBL/GenBank/DDBJ whole genome shotgun (WGS) entry which is preliminary data.</text>
</comment>
<keyword evidence="2 3" id="KW-0378">Hydrolase</keyword>
<evidence type="ECO:0000256" key="2">
    <source>
        <dbReference type="ARBA" id="ARBA00022801"/>
    </source>
</evidence>
<dbReference type="PANTHER" id="PTHR40841:SF2">
    <property type="entry name" value="SIDEROPHORE-DEGRADING ESTERASE (EUROFUNG)"/>
    <property type="match status" value="1"/>
</dbReference>
<evidence type="ECO:0000313" key="4">
    <source>
        <dbReference type="Proteomes" id="UP000439522"/>
    </source>
</evidence>
<name>A0A6I4TBC7_9SPHN</name>
<evidence type="ECO:0000256" key="1">
    <source>
        <dbReference type="ARBA" id="ARBA00005622"/>
    </source>
</evidence>
<gene>
    <name evidence="3" type="ORF">GRI40_00465</name>
</gene>